<organism evidence="2 3">
    <name type="scientific">Gigaspora margarita</name>
    <dbReference type="NCBI Taxonomy" id="4874"/>
    <lineage>
        <taxon>Eukaryota</taxon>
        <taxon>Fungi</taxon>
        <taxon>Fungi incertae sedis</taxon>
        <taxon>Mucoromycota</taxon>
        <taxon>Glomeromycotina</taxon>
        <taxon>Glomeromycetes</taxon>
        <taxon>Diversisporales</taxon>
        <taxon>Gigasporaceae</taxon>
        <taxon>Gigaspora</taxon>
    </lineage>
</organism>
<dbReference type="AlphaFoldDB" id="A0A8H3XL66"/>
<evidence type="ECO:0000313" key="3">
    <source>
        <dbReference type="Proteomes" id="UP000439903"/>
    </source>
</evidence>
<dbReference type="EMBL" id="WTPW01000917">
    <property type="protein sequence ID" value="KAF0469563.1"/>
    <property type="molecule type" value="Genomic_DNA"/>
</dbReference>
<sequence>MYGYDDVEVSCWYRNSGQVENIIWQWVTLFSWIVVSILYCAFVVMLVIKKLKSVTKKADLLDSSQVSDYPALINRNLISSVVRRVMWYPLVPLVVQFFNLFVETYAYVHSEVSYTLLLLCDIGLSLSVDSYAGNKIITLTGKDDSKQDITYDSRNNDQNIHLIPPEPIHLKDSSPVDLFSNSLSLTDPVIESSRSNQTNQINQANQINISNPNNINNPNNTHVSLTNVIDESNCPVDDDGQINIILVNGETEDLSQNNEKIIQMLKML</sequence>
<keyword evidence="3" id="KW-1185">Reference proteome</keyword>
<feature type="transmembrane region" description="Helical" evidence="1">
    <location>
        <begin position="85"/>
        <end position="108"/>
    </location>
</feature>
<name>A0A8H3XL66_GIGMA</name>
<accession>A0A8H3XL66</accession>
<dbReference type="OrthoDB" id="3251871at2759"/>
<keyword evidence="1" id="KW-1133">Transmembrane helix</keyword>
<keyword evidence="1" id="KW-0812">Transmembrane</keyword>
<dbReference type="Proteomes" id="UP000439903">
    <property type="component" value="Unassembled WGS sequence"/>
</dbReference>
<proteinExistence type="predicted"/>
<evidence type="ECO:0008006" key="4">
    <source>
        <dbReference type="Google" id="ProtNLM"/>
    </source>
</evidence>
<evidence type="ECO:0000313" key="2">
    <source>
        <dbReference type="EMBL" id="KAF0469563.1"/>
    </source>
</evidence>
<protein>
    <recommendedName>
        <fullName evidence="4">G-protein coupled receptors family 2 profile 2 domain-containing protein</fullName>
    </recommendedName>
</protein>
<comment type="caution">
    <text evidence="2">The sequence shown here is derived from an EMBL/GenBank/DDBJ whole genome shotgun (WGS) entry which is preliminary data.</text>
</comment>
<reference evidence="2 3" key="1">
    <citation type="journal article" date="2019" name="Environ. Microbiol.">
        <title>At the nexus of three kingdoms: the genome of the mycorrhizal fungus Gigaspora margarita provides insights into plant, endobacterial and fungal interactions.</title>
        <authorList>
            <person name="Venice F."/>
            <person name="Ghignone S."/>
            <person name="Salvioli di Fossalunga A."/>
            <person name="Amselem J."/>
            <person name="Novero M."/>
            <person name="Xianan X."/>
            <person name="Sedzielewska Toro K."/>
            <person name="Morin E."/>
            <person name="Lipzen A."/>
            <person name="Grigoriev I.V."/>
            <person name="Henrissat B."/>
            <person name="Martin F.M."/>
            <person name="Bonfante P."/>
        </authorList>
    </citation>
    <scope>NUCLEOTIDE SEQUENCE [LARGE SCALE GENOMIC DNA]</scope>
    <source>
        <strain evidence="2 3">BEG34</strain>
    </source>
</reference>
<evidence type="ECO:0000256" key="1">
    <source>
        <dbReference type="SAM" id="Phobius"/>
    </source>
</evidence>
<gene>
    <name evidence="2" type="ORF">F8M41_025518</name>
</gene>
<feature type="transmembrane region" description="Helical" evidence="1">
    <location>
        <begin position="23"/>
        <end position="48"/>
    </location>
</feature>
<keyword evidence="1" id="KW-0472">Membrane</keyword>